<proteinExistence type="predicted"/>
<feature type="transmembrane region" description="Helical" evidence="1">
    <location>
        <begin position="12"/>
        <end position="30"/>
    </location>
</feature>
<dbReference type="NCBIfam" id="NF040586">
    <property type="entry name" value="FxSxx_TPR"/>
    <property type="match status" value="1"/>
</dbReference>
<keyword evidence="3" id="KW-1185">Reference proteome</keyword>
<evidence type="ECO:0000256" key="1">
    <source>
        <dbReference type="SAM" id="Phobius"/>
    </source>
</evidence>
<evidence type="ECO:0000313" key="3">
    <source>
        <dbReference type="Proteomes" id="UP000331127"/>
    </source>
</evidence>
<keyword evidence="1" id="KW-0812">Transmembrane</keyword>
<dbReference type="Proteomes" id="UP000331127">
    <property type="component" value="Unassembled WGS sequence"/>
</dbReference>
<dbReference type="SUPFAM" id="SSF52540">
    <property type="entry name" value="P-loop containing nucleoside triphosphate hydrolases"/>
    <property type="match status" value="2"/>
</dbReference>
<dbReference type="Gene3D" id="1.25.40.10">
    <property type="entry name" value="Tetratricopeptide repeat domain"/>
    <property type="match status" value="2"/>
</dbReference>
<feature type="transmembrane region" description="Helical" evidence="1">
    <location>
        <begin position="51"/>
        <end position="68"/>
    </location>
</feature>
<dbReference type="Gene3D" id="3.40.50.300">
    <property type="entry name" value="P-loop containing nucleotide triphosphate hydrolases"/>
    <property type="match status" value="2"/>
</dbReference>
<keyword evidence="1" id="KW-1133">Transmembrane helix</keyword>
<feature type="transmembrane region" description="Helical" evidence="1">
    <location>
        <begin position="80"/>
        <end position="104"/>
    </location>
</feature>
<gene>
    <name evidence="2" type="ORF">Amac_019610</name>
</gene>
<comment type="caution">
    <text evidence="2">The sequence shown here is derived from an EMBL/GenBank/DDBJ whole genome shotgun (WGS) entry which is preliminary data.</text>
</comment>
<organism evidence="2 3">
    <name type="scientific">Acrocarpospora macrocephala</name>
    <dbReference type="NCBI Taxonomy" id="150177"/>
    <lineage>
        <taxon>Bacteria</taxon>
        <taxon>Bacillati</taxon>
        <taxon>Actinomycetota</taxon>
        <taxon>Actinomycetes</taxon>
        <taxon>Streptosporangiales</taxon>
        <taxon>Streptosporangiaceae</taxon>
        <taxon>Acrocarpospora</taxon>
    </lineage>
</organism>
<dbReference type="InterPro" id="IPR011990">
    <property type="entry name" value="TPR-like_helical_dom_sf"/>
</dbReference>
<dbReference type="EMBL" id="BLAE01000010">
    <property type="protein sequence ID" value="GES08365.1"/>
    <property type="molecule type" value="Genomic_DNA"/>
</dbReference>
<keyword evidence="1" id="KW-0472">Membrane</keyword>
<dbReference type="PANTHER" id="PTHR35205">
    <property type="entry name" value="NB-ARC AND TPR DOMAIN PROTEIN"/>
    <property type="match status" value="1"/>
</dbReference>
<dbReference type="SUPFAM" id="SSF48452">
    <property type="entry name" value="TPR-like"/>
    <property type="match status" value="2"/>
</dbReference>
<evidence type="ECO:0008006" key="4">
    <source>
        <dbReference type="Google" id="ProtNLM"/>
    </source>
</evidence>
<dbReference type="PANTHER" id="PTHR35205:SF1">
    <property type="entry name" value="ZU5 DOMAIN-CONTAINING PROTEIN"/>
    <property type="match status" value="1"/>
</dbReference>
<name>A0A5M3WGU5_9ACTN</name>
<sequence length="1637" mass="177742">MDVLIWLDYGDKFASIVGAVSGVLGLAAAARGKRGEHDPESADSGGSGRRWIQAAAACGAVPLVVALFRGLDVVPGSWQWLSSAVAFTAAALACAAALMAYLAFRRQSIPLPAPIRALLLEQWQDARRHQYEYFVGDAPPLPEIYVEQRTESALAPITGGLSVLYTIREMIRAYRSTVVVAEPGVGKSTAVALVLREQCRWWLDARRSDSPGAAPYGSVIPILVPAELLAGLGLAEAVAAHCSQVSGRTVAARVFERPPARADAWLILVDGIDQVLSTRQRSRVLSRLGDSVAENLPHHRIMITTRPLMLGELGKLSGAHITRFTLRRFERSDLHTFAERWVEHRRRTRAPETETEPITLDAFLSSVSSSRLSAIARVPLIATITALILEADQDSALPTSRVGLYERFIQHLLNSRRAEARERDVLVAEFARHGEHGRQAWEWLRENLRELLEGTSDIFLSSSGARVLASAVSWVSGHAPPGLFEQLPGWEASLRTVLTSSSLIVHRTNGLQFAHPSFAEYLAAGPRSRTFDRSTWLADARSPDSRNLALFTLARSSHSADPLVTMLLEGGGTDACIAGEIVADGIEVGTELRGRVIDVILEQLARDDRSAPEALTVLINLTTHSEVTERLAALVRDGQSSIWVRAFTADALTGATGGGVELLRVVLAATSDDEHDARRWVLERLAARGQATEADLAQLADLAPARGGGPTSAMAAQWYREVVMDTARDPGHRLRALLTLAEGGLADEFSPLGDIIVNPALTPESRLDATRAVLQLDIAEAVDILRRVCRQSAQPLEVRVPVLAAMASARDEDARETLAGLAAEGGTEFAARFPSLAAWSEETGVRSTEQEAGAMPRIWGAVPPRNLLFTGRDEILAEMHTRIGTPTALIGYGGLGKTQIAIEYAYRYRGSYDLIWWIPADQTMMMKSALADLAPHVGVPLASAVGIEAAIDGVLAALRDDGLGGRWLLVFDQANQPEDIRPYIVDSGHVIVTSRNPRWESQFPVIELDVFTREESIALLRRRLPDIDEASADQIAARHGDIATSLEASAALLAVTGQSVGAHVREFEDQVSAVAAAGELDFPAPFKASVDISVGRLADEDPTLDALLSFCAYFGPEPIPFDVLGLLEDASVDSVTGDPVDLLFALERLSGYGLVSVDPQRRTVQLTRVVQGLLREAMSQEKRDHTVQRVHSALLRVAPEDPEDPEGWPRYAELVGHVSPSFSEDSTDPNVRDLVLRMVRYLRVIGDNQSARELVRRVLGRWAGEFDPDDARLQEAKHLHAMLLRVTGDYQEAREVSQAALAGAPDHLSAIQNHATDLRVAGSFAAARALDEKTATEYESLGSPNDHDTLWAWYRLALDLELLGDHHRAADIYTRLRRALFATTASRRSRLALLAQTGTARTMRIAGNYTKALLVATDAKALAESFGKVSDLLKLRTRRDYAVALRIAGPQPAHDESPTDVLVVVVDQFRGIVHPGHPELLAVSLSLGNALRAAGRLDEARACTEEVHSRYVATLASNHPFTYCSTGNLALIRRLQGDAAGALELNRRAYTELVATLGPAHPHTLTCALNLAGDHAALGQREDAVELGRSTLRESRKRWGDAHPLTAAATSNLSIDLGAHEGPRHDHDIELSPLVDE</sequence>
<accession>A0A5M3WGU5</accession>
<reference evidence="2 3" key="1">
    <citation type="submission" date="2019-10" db="EMBL/GenBank/DDBJ databases">
        <title>Whole genome shotgun sequence of Acrocarpospora macrocephala NBRC 16266.</title>
        <authorList>
            <person name="Ichikawa N."/>
            <person name="Kimura A."/>
            <person name="Kitahashi Y."/>
            <person name="Komaki H."/>
            <person name="Oguchi A."/>
        </authorList>
    </citation>
    <scope>NUCLEOTIDE SEQUENCE [LARGE SCALE GENOMIC DNA]</scope>
    <source>
        <strain evidence="2 3">NBRC 16266</strain>
    </source>
</reference>
<dbReference type="Pfam" id="PF13374">
    <property type="entry name" value="TPR_10"/>
    <property type="match status" value="1"/>
</dbReference>
<evidence type="ECO:0000313" key="2">
    <source>
        <dbReference type="EMBL" id="GES08365.1"/>
    </source>
</evidence>
<dbReference type="Pfam" id="PF13424">
    <property type="entry name" value="TPR_12"/>
    <property type="match status" value="1"/>
</dbReference>
<protein>
    <recommendedName>
        <fullName evidence="4">NACHT domain-containing protein</fullName>
    </recommendedName>
</protein>
<dbReference type="InterPro" id="IPR027417">
    <property type="entry name" value="P-loop_NTPase"/>
</dbReference>